<name>A0AAD5WP03_9PEZI</name>
<dbReference type="AlphaFoldDB" id="A0AAD5WP03"/>
<evidence type="ECO:0000313" key="3">
    <source>
        <dbReference type="Proteomes" id="UP001201980"/>
    </source>
</evidence>
<gene>
    <name evidence="2" type="ORF">MKZ38_007809</name>
</gene>
<dbReference type="Pfam" id="PF12697">
    <property type="entry name" value="Abhydrolase_6"/>
    <property type="match status" value="1"/>
</dbReference>
<evidence type="ECO:0000313" key="2">
    <source>
        <dbReference type="EMBL" id="KAJ2894248.1"/>
    </source>
</evidence>
<dbReference type="EMBL" id="JAKWBI020000513">
    <property type="protein sequence ID" value="KAJ2894248.1"/>
    <property type="molecule type" value="Genomic_DNA"/>
</dbReference>
<dbReference type="GO" id="GO:0016787">
    <property type="term" value="F:hydrolase activity"/>
    <property type="evidence" value="ECO:0007669"/>
    <property type="project" value="UniProtKB-KW"/>
</dbReference>
<keyword evidence="2" id="KW-0378">Hydrolase</keyword>
<dbReference type="SUPFAM" id="SSF53474">
    <property type="entry name" value="alpha/beta-Hydrolases"/>
    <property type="match status" value="1"/>
</dbReference>
<reference evidence="2" key="1">
    <citation type="submission" date="2022-07" db="EMBL/GenBank/DDBJ databases">
        <title>Draft genome sequence of Zalerion maritima ATCC 34329, a (micro)plastics degrading marine fungus.</title>
        <authorList>
            <person name="Paco A."/>
            <person name="Goncalves M.F.M."/>
            <person name="Rocha-Santos T.A.P."/>
            <person name="Alves A."/>
        </authorList>
    </citation>
    <scope>NUCLEOTIDE SEQUENCE</scope>
    <source>
        <strain evidence="2">ATCC 34329</strain>
    </source>
</reference>
<organism evidence="2 3">
    <name type="scientific">Zalerion maritima</name>
    <dbReference type="NCBI Taxonomy" id="339359"/>
    <lineage>
        <taxon>Eukaryota</taxon>
        <taxon>Fungi</taxon>
        <taxon>Dikarya</taxon>
        <taxon>Ascomycota</taxon>
        <taxon>Pezizomycotina</taxon>
        <taxon>Sordariomycetes</taxon>
        <taxon>Lulworthiomycetidae</taxon>
        <taxon>Lulworthiales</taxon>
        <taxon>Lulworthiaceae</taxon>
        <taxon>Zalerion</taxon>
    </lineage>
</organism>
<protein>
    <submittedName>
        <fullName evidence="2">Alpha beta hydrolase protein</fullName>
    </submittedName>
</protein>
<dbReference type="InterPro" id="IPR029058">
    <property type="entry name" value="AB_hydrolase_fold"/>
</dbReference>
<evidence type="ECO:0000259" key="1">
    <source>
        <dbReference type="Pfam" id="PF12697"/>
    </source>
</evidence>
<proteinExistence type="predicted"/>
<accession>A0AAD5WP03</accession>
<dbReference type="Proteomes" id="UP001201980">
    <property type="component" value="Unassembled WGS sequence"/>
</dbReference>
<dbReference type="Gene3D" id="3.40.50.1820">
    <property type="entry name" value="alpha/beta hydrolase"/>
    <property type="match status" value="1"/>
</dbReference>
<dbReference type="InterPro" id="IPR000073">
    <property type="entry name" value="AB_hydrolase_1"/>
</dbReference>
<dbReference type="PANTHER" id="PTHR45763:SF46">
    <property type="entry name" value="AB HYDROLASE-1 DOMAIN-CONTAINING PROTEIN"/>
    <property type="match status" value="1"/>
</dbReference>
<keyword evidence="3" id="KW-1185">Reference proteome</keyword>
<sequence>MSSLQCSMDNLKPHLLTLPDGRNLAYAIYGVPLETEGTVPTFFFHGYPGTHHEAQLLHESAKRRCVSLIAPTRPGMGHSTSQPKRQLLDWPSDVMSLADHLDIARFAAIGVSGGGPYVLACWQAIPRARLVAATIVCGLYPSHLGLKGMMFGPRMLLTVAPWAPWLVAAGLSRGMKSAAVDHEHPEKFEKLMDEDMNGRPEVDRAVYAANEGGFRTIMVESTREAVAGGGQGPAWEAKLYGSDWGFFIEELEADGRLLMWHGDLDVNVPIAMAEKASRLIRGAILRPVTGEGHCGLIVHKADEIIESLRKLCVT</sequence>
<dbReference type="PANTHER" id="PTHR45763">
    <property type="entry name" value="HYDROLASE, ALPHA/BETA FOLD FAMILY PROTEIN, EXPRESSED-RELATED"/>
    <property type="match status" value="1"/>
</dbReference>
<feature type="domain" description="AB hydrolase-1" evidence="1">
    <location>
        <begin position="43"/>
        <end position="297"/>
    </location>
</feature>
<comment type="caution">
    <text evidence="2">The sequence shown here is derived from an EMBL/GenBank/DDBJ whole genome shotgun (WGS) entry which is preliminary data.</text>
</comment>